<dbReference type="RefSeq" id="WP_172127045.1">
    <property type="nucleotide sequence ID" value="NZ_CP042652.1"/>
</dbReference>
<reference evidence="1 2" key="1">
    <citation type="submission" date="2019-08" db="EMBL/GenBank/DDBJ databases">
        <title>Complete genome sequence of Arcobacter acticola.</title>
        <authorList>
            <person name="Miller W."/>
        </authorList>
    </citation>
    <scope>NUCLEOTIDE SEQUENCE [LARGE SCALE GENOMIC DNA]</scope>
    <source>
        <strain evidence="1 2">KCTC 52212</strain>
    </source>
</reference>
<dbReference type="KEGG" id="paco:AACT_2257"/>
<evidence type="ECO:0000313" key="2">
    <source>
        <dbReference type="Proteomes" id="UP000503483"/>
    </source>
</evidence>
<accession>A0A6M8EQJ2</accession>
<protein>
    <recommendedName>
        <fullName evidence="3">HEAT repeat domain-containing protein</fullName>
    </recommendedName>
</protein>
<dbReference type="AlphaFoldDB" id="A0A6M8EQJ2"/>
<gene>
    <name evidence="1" type="ORF">AACT_2257</name>
</gene>
<dbReference type="Proteomes" id="UP000503483">
    <property type="component" value="Chromosome"/>
</dbReference>
<dbReference type="EMBL" id="CP042652">
    <property type="protein sequence ID" value="QKE29381.1"/>
    <property type="molecule type" value="Genomic_DNA"/>
</dbReference>
<name>A0A6M8EQJ2_9BACT</name>
<evidence type="ECO:0008006" key="3">
    <source>
        <dbReference type="Google" id="ProtNLM"/>
    </source>
</evidence>
<keyword evidence="2" id="KW-1185">Reference proteome</keyword>
<organism evidence="1 2">
    <name type="scientific">Arcobacter acticola</name>
    <dbReference type="NCBI Taxonomy" id="1849015"/>
    <lineage>
        <taxon>Bacteria</taxon>
        <taxon>Pseudomonadati</taxon>
        <taxon>Campylobacterota</taxon>
        <taxon>Epsilonproteobacteria</taxon>
        <taxon>Campylobacterales</taxon>
        <taxon>Arcobacteraceae</taxon>
        <taxon>Arcobacter</taxon>
    </lineage>
</organism>
<evidence type="ECO:0000313" key="1">
    <source>
        <dbReference type="EMBL" id="QKE29381.1"/>
    </source>
</evidence>
<proteinExistence type="predicted"/>
<sequence>MERLVNIFEIEKNNLITENFELEYKLKELEQTIEYAKFRCLPTSKLIEELSNYQIDTFVENYFYRLNELKLTVKDCNLLIDSIDKLINKYTNLTTKDKIKFENFIRRLIVYLPSHLRHKYFDIFINSTRKSGRKIAYKSICKDLLTKNQINLLLELYLKKREEESLKSIIFSSVKLDLEIIISILEKTDNKYWKARLIQNLILNEQNEVLKIYSMYPFEFVHAVGRIGNKKYIKVIKELFEENKNDFDFLSIYAYSLGKLGAKKELNNLSKYIKTKGKALNCPQGTSKEV</sequence>